<evidence type="ECO:0000256" key="2">
    <source>
        <dbReference type="SAM" id="SignalP"/>
    </source>
</evidence>
<feature type="compositionally biased region" description="Low complexity" evidence="1">
    <location>
        <begin position="78"/>
        <end position="94"/>
    </location>
</feature>
<evidence type="ECO:0000256" key="1">
    <source>
        <dbReference type="SAM" id="MobiDB-lite"/>
    </source>
</evidence>
<feature type="region of interest" description="Disordered" evidence="1">
    <location>
        <begin position="244"/>
        <end position="311"/>
    </location>
</feature>
<feature type="signal peptide" evidence="2">
    <location>
        <begin position="1"/>
        <end position="22"/>
    </location>
</feature>
<dbReference type="EMBL" id="LNIX01000004">
    <property type="protein sequence ID" value="OXA55466.1"/>
    <property type="molecule type" value="Genomic_DNA"/>
</dbReference>
<dbReference type="Proteomes" id="UP000198287">
    <property type="component" value="Unassembled WGS sequence"/>
</dbReference>
<keyword evidence="4" id="KW-1185">Reference proteome</keyword>
<proteinExistence type="predicted"/>
<comment type="caution">
    <text evidence="3">The sequence shown here is derived from an EMBL/GenBank/DDBJ whole genome shotgun (WGS) entry which is preliminary data.</text>
</comment>
<gene>
    <name evidence="3" type="ORF">Fcan01_09671</name>
</gene>
<feature type="region of interest" description="Disordered" evidence="1">
    <location>
        <begin position="106"/>
        <end position="187"/>
    </location>
</feature>
<sequence>MKFLIAIRTFVVIFGASAFTKADHHHLTPQGNEDDKGVSIVESITVSNFNASSLTVGGNEKDEETKDGQIHNKTTMTSSVSRNNNSSSEQQQEQHVFELGEVENSTNFSDNFKDNELSTDLLPPPIGSLSQFSDDNLETLAPPEVLPILPDMDGSLTDTESNYSDDPEEENPPRKSTHNKGRNLLEGENMDTAEFSIGIMPYYWHSRRYHRPDPVWYPPINTLYNNDYDRRRYRGFPAFAYLGGNRHHHHHRPSHHHHHHHGHSHSGHSHSGHSHGGHSHGGGGHVHVGGGGHSHGGGGHSHGGGGGHSHG</sequence>
<evidence type="ECO:0000313" key="4">
    <source>
        <dbReference type="Proteomes" id="UP000198287"/>
    </source>
</evidence>
<reference evidence="3 4" key="1">
    <citation type="submission" date="2015-12" db="EMBL/GenBank/DDBJ databases">
        <title>The genome of Folsomia candida.</title>
        <authorList>
            <person name="Faddeeva A."/>
            <person name="Derks M.F."/>
            <person name="Anvar Y."/>
            <person name="Smit S."/>
            <person name="Van Straalen N."/>
            <person name="Roelofs D."/>
        </authorList>
    </citation>
    <scope>NUCLEOTIDE SEQUENCE [LARGE SCALE GENOMIC DNA]</scope>
    <source>
        <strain evidence="3 4">VU population</strain>
        <tissue evidence="3">Whole body</tissue>
    </source>
</reference>
<accession>A0A226EFL1</accession>
<feature type="chain" id="PRO_5012217720" evidence="2">
    <location>
        <begin position="23"/>
        <end position="311"/>
    </location>
</feature>
<name>A0A226EFL1_FOLCA</name>
<evidence type="ECO:0000313" key="3">
    <source>
        <dbReference type="EMBL" id="OXA55466.1"/>
    </source>
</evidence>
<protein>
    <submittedName>
        <fullName evidence="3">Uncharacterized protein</fullName>
    </submittedName>
</protein>
<keyword evidence="2" id="KW-0732">Signal</keyword>
<feature type="compositionally biased region" description="Basic residues" evidence="1">
    <location>
        <begin position="245"/>
        <end position="278"/>
    </location>
</feature>
<feature type="region of interest" description="Disordered" evidence="1">
    <location>
        <begin position="55"/>
        <end position="94"/>
    </location>
</feature>
<feature type="compositionally biased region" description="Gly residues" evidence="1">
    <location>
        <begin position="279"/>
        <end position="311"/>
    </location>
</feature>
<dbReference type="AlphaFoldDB" id="A0A226EFL1"/>
<organism evidence="3 4">
    <name type="scientific">Folsomia candida</name>
    <name type="common">Springtail</name>
    <dbReference type="NCBI Taxonomy" id="158441"/>
    <lineage>
        <taxon>Eukaryota</taxon>
        <taxon>Metazoa</taxon>
        <taxon>Ecdysozoa</taxon>
        <taxon>Arthropoda</taxon>
        <taxon>Hexapoda</taxon>
        <taxon>Collembola</taxon>
        <taxon>Entomobryomorpha</taxon>
        <taxon>Isotomoidea</taxon>
        <taxon>Isotomidae</taxon>
        <taxon>Proisotominae</taxon>
        <taxon>Folsomia</taxon>
    </lineage>
</organism>
<feature type="compositionally biased region" description="Basic and acidic residues" evidence="1">
    <location>
        <begin position="59"/>
        <end position="70"/>
    </location>
</feature>